<organism evidence="12 13">
    <name type="scientific">Splendidivirga corallicola</name>
    <dbReference type="NCBI Taxonomy" id="3051826"/>
    <lineage>
        <taxon>Bacteria</taxon>
        <taxon>Pseudomonadati</taxon>
        <taxon>Bacteroidota</taxon>
        <taxon>Cytophagia</taxon>
        <taxon>Cytophagales</taxon>
        <taxon>Splendidivirgaceae</taxon>
        <taxon>Splendidivirga</taxon>
    </lineage>
</organism>
<reference evidence="12" key="1">
    <citation type="submission" date="2023-06" db="EMBL/GenBank/DDBJ databases">
        <title>Genomic of Parafulvivirga corallium.</title>
        <authorList>
            <person name="Wang G."/>
        </authorList>
    </citation>
    <scope>NUCLEOTIDE SEQUENCE</scope>
    <source>
        <strain evidence="12">BMA10</strain>
    </source>
</reference>
<dbReference type="Pfam" id="PF00557">
    <property type="entry name" value="Peptidase_M24"/>
    <property type="match status" value="1"/>
</dbReference>
<dbReference type="CDD" id="cd01087">
    <property type="entry name" value="Prolidase"/>
    <property type="match status" value="1"/>
</dbReference>
<evidence type="ECO:0000259" key="11">
    <source>
        <dbReference type="SMART" id="SM01011"/>
    </source>
</evidence>
<gene>
    <name evidence="12" type="ORF">QQ008_18905</name>
</gene>
<comment type="catalytic activity">
    <reaction evidence="1">
        <text>Release of any N-terminal amino acid, including proline, that is linked to proline, even from a dipeptide or tripeptide.</text>
        <dbReference type="EC" id="3.4.11.9"/>
    </reaction>
</comment>
<evidence type="ECO:0000256" key="9">
    <source>
        <dbReference type="ARBA" id="ARBA00023211"/>
    </source>
</evidence>
<name>A0ABT8KRT6_9BACT</name>
<dbReference type="SMART" id="SM01011">
    <property type="entry name" value="AMP_N"/>
    <property type="match status" value="1"/>
</dbReference>
<keyword evidence="12" id="KW-0031">Aminopeptidase</keyword>
<dbReference type="InterPro" id="IPR000994">
    <property type="entry name" value="Pept_M24"/>
</dbReference>
<dbReference type="PANTHER" id="PTHR43226:SF4">
    <property type="entry name" value="XAA-PRO AMINOPEPTIDASE 3"/>
    <property type="match status" value="1"/>
</dbReference>
<evidence type="ECO:0000256" key="4">
    <source>
        <dbReference type="ARBA" id="ARBA00012574"/>
    </source>
</evidence>
<accession>A0ABT8KRT6</accession>
<dbReference type="Proteomes" id="UP001172082">
    <property type="component" value="Unassembled WGS sequence"/>
</dbReference>
<keyword evidence="7" id="KW-0378">Hydrolase</keyword>
<evidence type="ECO:0000313" key="12">
    <source>
        <dbReference type="EMBL" id="MDN5203464.1"/>
    </source>
</evidence>
<dbReference type="InterPro" id="IPR052433">
    <property type="entry name" value="X-Pro_dipept-like"/>
</dbReference>
<sequence length="487" mass="55943">MTILILFMGLGFSFSQELNEPDDFLKKEFHQDRRQKFREKMPENSVAIFFANAIRNRSNDVDYVYHQDPDFYYLTGYREPHAVLLIFSDDQTDVDGNSYNEIIFVQPRNARMEQWLGKRLGPAGVKAQLGFVQVFANNEFQKHNIDFGSFDKVLYKEFHNDVRDNQHDQGDLYSLIEQFKSKANYPDGYERGVKINVETNETKEKQRNLDNRTLVSIMTDLRGIKTKEELTLLRKAVNISTVAQVEVMKAMTPDMSETEIQGMHEYVFKKYGSEYEGYPSIVGAGHNGCVLHYINNSKPKVGNNLVLMDLGAEYHGYTADVTRTIPANGKFSKEQKQIYDLVYKAQDEAIKMCRVGTTFRDVTMAARKIIAEGLKELGIIENQTDAFLYFPHGLSHHIGLDVHDRGHYNVMQENMVITVEPGIYIPEDSKCDKKWWGIAVRIEDCILITDGEPELLSNIAPRKSDKIEAMMSKQSPLNQLKLPNIDE</sequence>
<dbReference type="SUPFAM" id="SSF55920">
    <property type="entry name" value="Creatinase/aminopeptidase"/>
    <property type="match status" value="1"/>
</dbReference>
<evidence type="ECO:0000313" key="13">
    <source>
        <dbReference type="Proteomes" id="UP001172082"/>
    </source>
</evidence>
<evidence type="ECO:0000256" key="8">
    <source>
        <dbReference type="ARBA" id="ARBA00023049"/>
    </source>
</evidence>
<evidence type="ECO:0000256" key="10">
    <source>
        <dbReference type="RuleBase" id="RU000590"/>
    </source>
</evidence>
<feature type="domain" description="Aminopeptidase P N-terminal" evidence="11">
    <location>
        <begin position="25"/>
        <end position="168"/>
    </location>
</feature>
<proteinExistence type="inferred from homology"/>
<comment type="caution">
    <text evidence="12">The sequence shown here is derived from an EMBL/GenBank/DDBJ whole genome shotgun (WGS) entry which is preliminary data.</text>
</comment>
<dbReference type="Pfam" id="PF05195">
    <property type="entry name" value="AMP_N"/>
    <property type="match status" value="1"/>
</dbReference>
<dbReference type="InterPro" id="IPR007865">
    <property type="entry name" value="Aminopep_P_N"/>
</dbReference>
<dbReference type="InterPro" id="IPR029149">
    <property type="entry name" value="Creatin/AminoP/Spt16_N"/>
</dbReference>
<dbReference type="RefSeq" id="WP_346753486.1">
    <property type="nucleotide sequence ID" value="NZ_JAUJEA010000007.1"/>
</dbReference>
<dbReference type="PANTHER" id="PTHR43226">
    <property type="entry name" value="XAA-PRO AMINOPEPTIDASE 3"/>
    <property type="match status" value="1"/>
</dbReference>
<evidence type="ECO:0000256" key="7">
    <source>
        <dbReference type="ARBA" id="ARBA00022801"/>
    </source>
</evidence>
<dbReference type="Gene3D" id="3.90.230.10">
    <property type="entry name" value="Creatinase/methionine aminopeptidase superfamily"/>
    <property type="match status" value="1"/>
</dbReference>
<evidence type="ECO:0000256" key="2">
    <source>
        <dbReference type="ARBA" id="ARBA00001936"/>
    </source>
</evidence>
<dbReference type="EC" id="3.4.11.9" evidence="4"/>
<dbReference type="SUPFAM" id="SSF53092">
    <property type="entry name" value="Creatinase/prolidase N-terminal domain"/>
    <property type="match status" value="1"/>
</dbReference>
<keyword evidence="8" id="KW-0482">Metalloprotease</keyword>
<comment type="cofactor">
    <cofactor evidence="2">
        <name>Mn(2+)</name>
        <dbReference type="ChEBI" id="CHEBI:29035"/>
    </cofactor>
</comment>
<evidence type="ECO:0000256" key="1">
    <source>
        <dbReference type="ARBA" id="ARBA00001424"/>
    </source>
</evidence>
<evidence type="ECO:0000256" key="3">
    <source>
        <dbReference type="ARBA" id="ARBA00008766"/>
    </source>
</evidence>
<keyword evidence="6 10" id="KW-0479">Metal-binding</keyword>
<keyword evidence="5" id="KW-0645">Protease</keyword>
<dbReference type="InterPro" id="IPR036005">
    <property type="entry name" value="Creatinase/aminopeptidase-like"/>
</dbReference>
<comment type="similarity">
    <text evidence="3 10">Belongs to the peptidase M24B family.</text>
</comment>
<dbReference type="Gene3D" id="3.40.350.10">
    <property type="entry name" value="Creatinase/prolidase N-terminal domain"/>
    <property type="match status" value="1"/>
</dbReference>
<dbReference type="PROSITE" id="PS00491">
    <property type="entry name" value="PROLINE_PEPTIDASE"/>
    <property type="match status" value="1"/>
</dbReference>
<evidence type="ECO:0000256" key="5">
    <source>
        <dbReference type="ARBA" id="ARBA00022670"/>
    </source>
</evidence>
<dbReference type="GO" id="GO:0004177">
    <property type="term" value="F:aminopeptidase activity"/>
    <property type="evidence" value="ECO:0007669"/>
    <property type="project" value="UniProtKB-KW"/>
</dbReference>
<dbReference type="InterPro" id="IPR001131">
    <property type="entry name" value="Peptidase_M24B_aminopep-P_CS"/>
</dbReference>
<keyword evidence="13" id="KW-1185">Reference proteome</keyword>
<evidence type="ECO:0000256" key="6">
    <source>
        <dbReference type="ARBA" id="ARBA00022723"/>
    </source>
</evidence>
<protein>
    <recommendedName>
        <fullName evidence="4">Xaa-Pro aminopeptidase</fullName>
        <ecNumber evidence="4">3.4.11.9</ecNumber>
    </recommendedName>
</protein>
<dbReference type="EMBL" id="JAUJEA010000007">
    <property type="protein sequence ID" value="MDN5203464.1"/>
    <property type="molecule type" value="Genomic_DNA"/>
</dbReference>
<keyword evidence="9" id="KW-0464">Manganese</keyword>